<evidence type="ECO:0000256" key="1">
    <source>
        <dbReference type="ARBA" id="ARBA00004613"/>
    </source>
</evidence>
<feature type="chain" id="PRO_5045199426" evidence="5">
    <location>
        <begin position="24"/>
        <end position="84"/>
    </location>
</feature>
<dbReference type="PANTHER" id="PTHR34450">
    <property type="entry name" value="DEFENSIN-LIKE PROTEIN 245-RELATED"/>
    <property type="match status" value="1"/>
</dbReference>
<dbReference type="Proteomes" id="UP000827721">
    <property type="component" value="Unassembled WGS sequence"/>
</dbReference>
<evidence type="ECO:0000256" key="4">
    <source>
        <dbReference type="ARBA" id="ARBA00022729"/>
    </source>
</evidence>
<feature type="signal peptide" evidence="5">
    <location>
        <begin position="1"/>
        <end position="23"/>
    </location>
</feature>
<dbReference type="PANTHER" id="PTHR34450:SF9">
    <property type="entry name" value="DEFENSIN-LIKE PROTEIN 242-RELATED"/>
    <property type="match status" value="1"/>
</dbReference>
<gene>
    <name evidence="6" type="ORF">JRO89_XS07G0272400</name>
</gene>
<keyword evidence="4 5" id="KW-0732">Signal</keyword>
<reference evidence="6 7" key="1">
    <citation type="submission" date="2021-02" db="EMBL/GenBank/DDBJ databases">
        <title>Plant Genome Project.</title>
        <authorList>
            <person name="Zhang R.-G."/>
        </authorList>
    </citation>
    <scope>NUCLEOTIDE SEQUENCE [LARGE SCALE GENOMIC DNA]</scope>
    <source>
        <tissue evidence="6">Leaves</tissue>
    </source>
</reference>
<evidence type="ECO:0000256" key="2">
    <source>
        <dbReference type="ARBA" id="ARBA00006722"/>
    </source>
</evidence>
<proteinExistence type="inferred from homology"/>
<comment type="similarity">
    <text evidence="2">Belongs to the DEFL family.</text>
</comment>
<comment type="caution">
    <text evidence="6">The sequence shown here is derived from an EMBL/GenBank/DDBJ whole genome shotgun (WGS) entry which is preliminary data.</text>
</comment>
<name>A0ABQ8HVF9_9ROSI</name>
<dbReference type="InterPro" id="IPR010682">
    <property type="entry name" value="SCRL"/>
</dbReference>
<comment type="subcellular location">
    <subcellularLocation>
        <location evidence="1">Secreted</location>
    </subcellularLocation>
</comment>
<accession>A0ABQ8HVF9</accession>
<keyword evidence="7" id="KW-1185">Reference proteome</keyword>
<protein>
    <submittedName>
        <fullName evidence="6">Uncharacterized protein</fullName>
    </submittedName>
</protein>
<evidence type="ECO:0000313" key="6">
    <source>
        <dbReference type="EMBL" id="KAH7568291.1"/>
    </source>
</evidence>
<evidence type="ECO:0000313" key="7">
    <source>
        <dbReference type="Proteomes" id="UP000827721"/>
    </source>
</evidence>
<sequence length="84" mass="9080">MRSIVLPIILCFLLLNLFAATQGAEPKWCPKTKTFAGNNCTRLQCLLDFLGDLGASSMPKNCHCTPLGPIQHSCKCDVVCALLA</sequence>
<organism evidence="6 7">
    <name type="scientific">Xanthoceras sorbifolium</name>
    <dbReference type="NCBI Taxonomy" id="99658"/>
    <lineage>
        <taxon>Eukaryota</taxon>
        <taxon>Viridiplantae</taxon>
        <taxon>Streptophyta</taxon>
        <taxon>Embryophyta</taxon>
        <taxon>Tracheophyta</taxon>
        <taxon>Spermatophyta</taxon>
        <taxon>Magnoliopsida</taxon>
        <taxon>eudicotyledons</taxon>
        <taxon>Gunneridae</taxon>
        <taxon>Pentapetalae</taxon>
        <taxon>rosids</taxon>
        <taxon>malvids</taxon>
        <taxon>Sapindales</taxon>
        <taxon>Sapindaceae</taxon>
        <taxon>Xanthoceroideae</taxon>
        <taxon>Xanthoceras</taxon>
    </lineage>
</organism>
<evidence type="ECO:0000256" key="3">
    <source>
        <dbReference type="ARBA" id="ARBA00022525"/>
    </source>
</evidence>
<dbReference type="Pfam" id="PF06876">
    <property type="entry name" value="SCRL"/>
    <property type="match status" value="1"/>
</dbReference>
<evidence type="ECO:0000256" key="5">
    <source>
        <dbReference type="SAM" id="SignalP"/>
    </source>
</evidence>
<keyword evidence="3" id="KW-0964">Secreted</keyword>
<dbReference type="EMBL" id="JAFEMO010000007">
    <property type="protein sequence ID" value="KAH7568291.1"/>
    <property type="molecule type" value="Genomic_DNA"/>
</dbReference>